<feature type="domain" description="DUF7495" evidence="3">
    <location>
        <begin position="753"/>
        <end position="868"/>
    </location>
</feature>
<feature type="region of interest" description="Disordered" evidence="1">
    <location>
        <begin position="1"/>
        <end position="56"/>
    </location>
</feature>
<keyword evidence="2" id="KW-0472">Membrane</keyword>
<dbReference type="Proteomes" id="UP001530400">
    <property type="component" value="Unassembled WGS sequence"/>
</dbReference>
<dbReference type="Pfam" id="PF24325">
    <property type="entry name" value="DUF7495"/>
    <property type="match status" value="2"/>
</dbReference>
<feature type="compositionally biased region" description="Low complexity" evidence="1">
    <location>
        <begin position="219"/>
        <end position="243"/>
    </location>
</feature>
<feature type="domain" description="DUF7495" evidence="3">
    <location>
        <begin position="508"/>
        <end position="611"/>
    </location>
</feature>
<dbReference type="InterPro" id="IPR055918">
    <property type="entry name" value="DUF7495"/>
</dbReference>
<feature type="transmembrane region" description="Helical" evidence="2">
    <location>
        <begin position="402"/>
        <end position="423"/>
    </location>
</feature>
<evidence type="ECO:0000256" key="2">
    <source>
        <dbReference type="SAM" id="Phobius"/>
    </source>
</evidence>
<reference evidence="4 5" key="1">
    <citation type="submission" date="2024-10" db="EMBL/GenBank/DDBJ databases">
        <title>Updated reference genomes for cyclostephanoid diatoms.</title>
        <authorList>
            <person name="Roberts W.R."/>
            <person name="Alverson A.J."/>
        </authorList>
    </citation>
    <scope>NUCLEOTIDE SEQUENCE [LARGE SCALE GENOMIC DNA]</scope>
    <source>
        <strain evidence="4 5">AJA010-31</strain>
    </source>
</reference>
<sequence length="990" mass="107103">MSSETVEATAAPQAAESPINGSQTKQPGNGAAPPADKMSNSTTEETPKTEGSSTYSANTVAAISSLLNDESPLFKGAGDNSTSSMLVASNKQGKNYELTVNDRATAIMSVYRDYLYEGLDVQAFSQAQSGSDAAAPQPLMVREGDQLMLLDGDLNNIKIDRSGIKGQDVNLQHGTQVLTPQDLRKEEIKLATLEKFCAEGSKEKKKHKKMKKKKDSSGDSKGSASTSGSTLSKSTKSRSTGTGRQTAASTTAAFRLKADVALRTVSNATTTVINKATVVSRAATNVVKTKYRDSTVDINRIQEDVDNDYDFKNYDYDGGGGLAPPSTGMGDYMEDMEYGISPLGDKGLVFRSDGDGEDDDMSFRDICNDLGVTRATHPNLDRYNGKRKYKYPVFRSKKFRKAICYGAITMLVGIVAVSIASAITNGFEEARRAKSPPLPDYMSDEEWREHQKEEWEVEHGEKYTGYNNVAVSVPDVTHVNNVEDVMPPPPMSKHDKTLQSVSAAYRPVWFDRTTGWNGQTYQEAIDFCALYSDYIPCPYEVYCPLNKELLSGVMDHDGDSWSAVINMNNEWVQVGNANQCELYTEKYGKVPDWGEDGQNNEKLTRHIMCCRSHPYDPGSVWNVPNQPGSGNEYVHKPVAPTNTDSSTESDNIGAANAAAGGPDVGAETMAENETTGTKTTVISTTESDNVGAAIAAAGDTDGGAETVAETEITGTKTTVNPSTGGQHDIATIEGLSSMTEWEIQVQTVHHPAWFSNQFGWEGTTYSDGVAFCESIPHGKSTLQLCPIQAYCPNGPRDDKPLYLQMDAFEGEQWAPVQFDSGNEWVMVGMLNKDPSSTCRTYTQLHHKQPSWGIDGSKVDIKKHILCCEPFGSESGGNALLGGDGLAATDNVMTESSPSNNALTDMVEASSSSSGTLVETVDWYPSESNVVVEAEWGTDNDSSTSESSNGDEKVNAVYSTFDPVWLDSTFGWNGGSHSDALAVSDCDNKFE</sequence>
<proteinExistence type="predicted"/>
<feature type="compositionally biased region" description="Polar residues" evidence="1">
    <location>
        <begin position="38"/>
        <end position="56"/>
    </location>
</feature>
<evidence type="ECO:0000256" key="1">
    <source>
        <dbReference type="SAM" id="MobiDB-lite"/>
    </source>
</evidence>
<keyword evidence="2" id="KW-0812">Transmembrane</keyword>
<evidence type="ECO:0000313" key="4">
    <source>
        <dbReference type="EMBL" id="KAL3767334.1"/>
    </source>
</evidence>
<name>A0ABD3MTY9_9STRA</name>
<comment type="caution">
    <text evidence="4">The sequence shown here is derived from an EMBL/GenBank/DDBJ whole genome shotgun (WGS) entry which is preliminary data.</text>
</comment>
<organism evidence="4 5">
    <name type="scientific">Cyclotella atomus</name>
    <dbReference type="NCBI Taxonomy" id="382360"/>
    <lineage>
        <taxon>Eukaryota</taxon>
        <taxon>Sar</taxon>
        <taxon>Stramenopiles</taxon>
        <taxon>Ochrophyta</taxon>
        <taxon>Bacillariophyta</taxon>
        <taxon>Coscinodiscophyceae</taxon>
        <taxon>Thalassiosirophycidae</taxon>
        <taxon>Stephanodiscales</taxon>
        <taxon>Stephanodiscaceae</taxon>
        <taxon>Cyclotella</taxon>
    </lineage>
</organism>
<gene>
    <name evidence="4" type="ORF">ACHAWO_007277</name>
</gene>
<evidence type="ECO:0000259" key="3">
    <source>
        <dbReference type="Pfam" id="PF24325"/>
    </source>
</evidence>
<keyword evidence="2" id="KW-1133">Transmembrane helix</keyword>
<keyword evidence="5" id="KW-1185">Reference proteome</keyword>
<feature type="region of interest" description="Disordered" evidence="1">
    <location>
        <begin position="201"/>
        <end position="249"/>
    </location>
</feature>
<evidence type="ECO:0000313" key="5">
    <source>
        <dbReference type="Proteomes" id="UP001530400"/>
    </source>
</evidence>
<dbReference type="AlphaFoldDB" id="A0ABD3MTY9"/>
<protein>
    <recommendedName>
        <fullName evidence="3">DUF7495 domain-containing protein</fullName>
    </recommendedName>
</protein>
<accession>A0ABD3MTY9</accession>
<feature type="compositionally biased region" description="Basic residues" evidence="1">
    <location>
        <begin position="203"/>
        <end position="214"/>
    </location>
</feature>
<dbReference type="EMBL" id="JALLPJ020001369">
    <property type="protein sequence ID" value="KAL3767334.1"/>
    <property type="molecule type" value="Genomic_DNA"/>
</dbReference>